<comment type="caution">
    <text evidence="1">The sequence shown here is derived from an EMBL/GenBank/DDBJ whole genome shotgun (WGS) entry which is preliminary data.</text>
</comment>
<reference evidence="1" key="1">
    <citation type="journal article" date="2021" name="New Phytol.">
        <title>Evolutionary innovations through gain and loss of genes in the ectomycorrhizal Boletales.</title>
        <authorList>
            <person name="Wu G."/>
            <person name="Miyauchi S."/>
            <person name="Morin E."/>
            <person name="Kuo A."/>
            <person name="Drula E."/>
            <person name="Varga T."/>
            <person name="Kohler A."/>
            <person name="Feng B."/>
            <person name="Cao Y."/>
            <person name="Lipzen A."/>
            <person name="Daum C."/>
            <person name="Hundley H."/>
            <person name="Pangilinan J."/>
            <person name="Johnson J."/>
            <person name="Barry K."/>
            <person name="LaButti K."/>
            <person name="Ng V."/>
            <person name="Ahrendt S."/>
            <person name="Min B."/>
            <person name="Choi I.G."/>
            <person name="Park H."/>
            <person name="Plett J.M."/>
            <person name="Magnuson J."/>
            <person name="Spatafora J.W."/>
            <person name="Nagy L.G."/>
            <person name="Henrissat B."/>
            <person name="Grigoriev I.V."/>
            <person name="Yang Z.L."/>
            <person name="Xu J."/>
            <person name="Martin F.M."/>
        </authorList>
    </citation>
    <scope>NUCLEOTIDE SEQUENCE</scope>
    <source>
        <strain evidence="1">KUC20120723A-06</strain>
    </source>
</reference>
<gene>
    <name evidence="1" type="ORF">BV22DRAFT_1122754</name>
</gene>
<keyword evidence="2" id="KW-1185">Reference proteome</keyword>
<protein>
    <submittedName>
        <fullName evidence="1">Uncharacterized protein</fullName>
    </submittedName>
</protein>
<evidence type="ECO:0000313" key="1">
    <source>
        <dbReference type="EMBL" id="KAH7920447.1"/>
    </source>
</evidence>
<dbReference type="EMBL" id="MU266579">
    <property type="protein sequence ID" value="KAH7920447.1"/>
    <property type="molecule type" value="Genomic_DNA"/>
</dbReference>
<dbReference type="Proteomes" id="UP000790709">
    <property type="component" value="Unassembled WGS sequence"/>
</dbReference>
<evidence type="ECO:0000313" key="2">
    <source>
        <dbReference type="Proteomes" id="UP000790709"/>
    </source>
</evidence>
<sequence length="756" mass="79735">MIMHAGVTSVVKQKRPSVDLQAANSSKGEVPYRFESRFSNSLVERTLDTLCYVNGVLLSLMAVVLSHRPTSGILLNAKTSSSPPAPEHLLLAAPSSNSLNSSSSSTSSSGSWSHTRTTRRIHFAPLPEPRTDDFELVQESDDTACTEDPVDDDDDTNTNTTSDNDAKPTPSPPPSSAITLTPSVSIDSSHSSNTIKSHPRAKPSKLLAFLKPSPSPPPHTTSPPTSPYPSTSRLPRISAEDILTLGTIHLFRSSSRNKDPPASTSSGWGKPLERWSSTGSGSAFRLGRAKPEWPGSPLSRTSSIESNATTDSTRGRTLLPGSSASSSLRSSPEDDRRTTTPTITSSRYKPGAGGGRHATLPASKARPQSAPSSPNARVFQLPTSAPKGVRMLNGRVYGAKRHGRHPNANPFANARDEPEFVEWGYGGMGSVQSGVGGMEMWRGLQRGERGGALLGGAAGAKGTASAGAKVGGKGEKEKEGVRVGEEVGAGVEPVDEDGSGMGWVKRRREQREREKREREEAEKAKAAVEAKEGVAGEEAKGKTSMESTKTVVEEVDAGTSKVVVEDAQAGVEVTTAVGDETKAADDEVKTEDTKTGAADDETKPGTPIPHEEHHILTAVRLSPTHGSRPHAHHRSASQASAHAHTHTHTHHRAPSQSSAHHPSAQTQGGLVIGLGDDEALCTSPIQESQSESEEQVLSESEDGEDIGDDESEESEESEGRGLFGARMGMGAGGGEGMAEIALRGFGLAKLAHLFFA</sequence>
<name>A0ACB8B6Q7_9AGAM</name>
<organism evidence="1 2">
    <name type="scientific">Leucogyrophana mollusca</name>
    <dbReference type="NCBI Taxonomy" id="85980"/>
    <lineage>
        <taxon>Eukaryota</taxon>
        <taxon>Fungi</taxon>
        <taxon>Dikarya</taxon>
        <taxon>Basidiomycota</taxon>
        <taxon>Agaricomycotina</taxon>
        <taxon>Agaricomycetes</taxon>
        <taxon>Agaricomycetidae</taxon>
        <taxon>Boletales</taxon>
        <taxon>Boletales incertae sedis</taxon>
        <taxon>Leucogyrophana</taxon>
    </lineage>
</organism>
<accession>A0ACB8B6Q7</accession>
<proteinExistence type="predicted"/>